<reference evidence="7 8" key="1">
    <citation type="journal article" date="2019" name="Plant Biotechnol. J.">
        <title>The red bayberry genome and genetic basis of sex determination.</title>
        <authorList>
            <person name="Jia H.M."/>
            <person name="Jia H.J."/>
            <person name="Cai Q.L."/>
            <person name="Wang Y."/>
            <person name="Zhao H.B."/>
            <person name="Yang W.F."/>
            <person name="Wang G.Y."/>
            <person name="Li Y.H."/>
            <person name="Zhan D.L."/>
            <person name="Shen Y.T."/>
            <person name="Niu Q.F."/>
            <person name="Chang L."/>
            <person name="Qiu J."/>
            <person name="Zhao L."/>
            <person name="Xie H.B."/>
            <person name="Fu W.Y."/>
            <person name="Jin J."/>
            <person name="Li X.W."/>
            <person name="Jiao Y."/>
            <person name="Zhou C.C."/>
            <person name="Tu T."/>
            <person name="Chai C.Y."/>
            <person name="Gao J.L."/>
            <person name="Fan L.J."/>
            <person name="van de Weg E."/>
            <person name="Wang J.Y."/>
            <person name="Gao Z.S."/>
        </authorList>
    </citation>
    <scope>NUCLEOTIDE SEQUENCE [LARGE SCALE GENOMIC DNA]</scope>
    <source>
        <tissue evidence="7">Leaves</tissue>
    </source>
</reference>
<sequence>MTRILVQRGSAGGSSSNPSRNPSLPGSSSTRVEPHITTPQVLSTVRDEEVGEEVQEQVAVDELLEFCGSSDGKVTKGDDLLVESFLNDQNESSSDENKDSEKVGSDATAGPGELMKGMAGLRISERLIVEAEGSSVNSAPTIGGSSQPPPPPVPPPKLSAGNSNSRRSASGNSNAVRIGSSRRAVAWPVVSTRTSPTCSRPSSPRSHVESEGYNSADEQNPCFVSSYDDMEKERQFEIDIRRAKGLEVRRMLEDGNCLFRAVGDQVYGDSEAYDLIRQMCIDYMERERDHFSQFITEGFTTYCKRKRRDKVYGNNVEIQALCEMYNRPIHIYSYSTEPINIFHGSYDTDSPPIRLSYHHGNHYNSLVDPRRLTVGAGLGFSSLRGALLAEGRFYSDLELTEKEIERMVMEASRAEYLADDSYKQQLGHRESSTSGAEPSSSGACSGSATKQEGGKSVVYRILSLAAACRWFCPWVSAICRRSRPIAYLGMMSIPWFATCWKLAAAADAKARRLNEFQTFKTFASASFLADILNIGLIWYTVVRENSEKQCRPVPWAVGLFEHGSYTNKIGVGEATTGRVQVSGWAPPKAGVQGQREPSFSPPGAGGALPHPSRKDVEGSLFVVKRNTQPRFQFIVMNRRNTDNLVENLLEDFEYEVQVPYLLYRNAAQEVNGIWFYNARECEEVANLFNRILNAYSKVPQKSKVSSKSEFEELEAVPTMAVMDGPLEPSTLIASNVTEVSDDPSFVNFFSGCLNDYGDCILHICIDQYMITFTDLEAAMTIGNISNAAMSGQPYQSSASVPPASRPVSVASPTVPTLQIPSPLSSSTPLIPLDTTDSNSNRTTNLLKPSSFFVPPPSSSAMMPPVSSSMPTAPPLPPAASLQRPYGAPLLQPFPPPSPPLSLTPASIPMANYGPVISRDKVRDALLVLVQVGLSSY</sequence>
<evidence type="ECO:0000259" key="6">
    <source>
        <dbReference type="PROSITE" id="PS50802"/>
    </source>
</evidence>
<dbReference type="Gene3D" id="2.30.29.30">
    <property type="entry name" value="Pleckstrin-homology domain (PH domain)/Phosphotyrosine-binding domain (PTB)"/>
    <property type="match status" value="1"/>
</dbReference>
<keyword evidence="4" id="KW-0507">mRNA processing</keyword>
<feature type="region of interest" description="Disordered" evidence="5">
    <location>
        <begin position="84"/>
        <end position="114"/>
    </location>
</feature>
<feature type="compositionally biased region" description="Pro residues" evidence="5">
    <location>
        <begin position="147"/>
        <end position="157"/>
    </location>
</feature>
<feature type="region of interest" description="Disordered" evidence="5">
    <location>
        <begin position="791"/>
        <end position="849"/>
    </location>
</feature>
<dbReference type="EMBL" id="RXIC02000019">
    <property type="protein sequence ID" value="KAB1227175.1"/>
    <property type="molecule type" value="Genomic_DNA"/>
</dbReference>
<evidence type="ECO:0000256" key="1">
    <source>
        <dbReference type="ARBA" id="ARBA00004496"/>
    </source>
</evidence>
<dbReference type="FunFam" id="3.90.70.80:FF:000008">
    <property type="entry name" value="OTU domain-containing protein 5"/>
    <property type="match status" value="1"/>
</dbReference>
<feature type="compositionally biased region" description="Low complexity" evidence="5">
    <location>
        <begin position="159"/>
        <end position="175"/>
    </location>
</feature>
<dbReference type="InterPro" id="IPR038765">
    <property type="entry name" value="Papain-like_cys_pep_sf"/>
</dbReference>
<keyword evidence="3" id="KW-0963">Cytoplasm</keyword>
<accession>A0A6A1WPD7</accession>
<dbReference type="GO" id="GO:0000932">
    <property type="term" value="C:P-body"/>
    <property type="evidence" value="ECO:0007669"/>
    <property type="project" value="TreeGrafter"/>
</dbReference>
<organism evidence="7 8">
    <name type="scientific">Morella rubra</name>
    <name type="common">Chinese bayberry</name>
    <dbReference type="NCBI Taxonomy" id="262757"/>
    <lineage>
        <taxon>Eukaryota</taxon>
        <taxon>Viridiplantae</taxon>
        <taxon>Streptophyta</taxon>
        <taxon>Embryophyta</taxon>
        <taxon>Tracheophyta</taxon>
        <taxon>Spermatophyta</taxon>
        <taxon>Magnoliopsida</taxon>
        <taxon>eudicotyledons</taxon>
        <taxon>Gunneridae</taxon>
        <taxon>Pentapetalae</taxon>
        <taxon>rosids</taxon>
        <taxon>fabids</taxon>
        <taxon>Fagales</taxon>
        <taxon>Myricaceae</taxon>
        <taxon>Morella</taxon>
    </lineage>
</organism>
<comment type="similarity">
    <text evidence="2">Belongs to the DCP1 family.</text>
</comment>
<dbReference type="GO" id="GO:0008047">
    <property type="term" value="F:enzyme activator activity"/>
    <property type="evidence" value="ECO:0007669"/>
    <property type="project" value="InterPro"/>
</dbReference>
<dbReference type="CDD" id="cd13182">
    <property type="entry name" value="EVH1-like_Dcp1"/>
    <property type="match status" value="1"/>
</dbReference>
<dbReference type="GO" id="GO:0000290">
    <property type="term" value="P:deadenylation-dependent decapping of nuclear-transcribed mRNA"/>
    <property type="evidence" value="ECO:0007669"/>
    <property type="project" value="InterPro"/>
</dbReference>
<dbReference type="PROSITE" id="PS50802">
    <property type="entry name" value="OTU"/>
    <property type="match status" value="1"/>
</dbReference>
<dbReference type="PANTHER" id="PTHR16290:SF0">
    <property type="entry name" value="DECAPPING PROTEIN 1, ISOFORM A"/>
    <property type="match status" value="1"/>
</dbReference>
<comment type="subcellular location">
    <subcellularLocation>
        <location evidence="1">Cytoplasm</location>
    </subcellularLocation>
</comment>
<dbReference type="SUPFAM" id="SSF50729">
    <property type="entry name" value="PH domain-like"/>
    <property type="match status" value="1"/>
</dbReference>
<dbReference type="Proteomes" id="UP000516437">
    <property type="component" value="Chromosome 1"/>
</dbReference>
<feature type="region of interest" description="Disordered" evidence="5">
    <location>
        <begin position="1"/>
        <end position="54"/>
    </location>
</feature>
<dbReference type="SUPFAM" id="SSF54001">
    <property type="entry name" value="Cysteine proteinases"/>
    <property type="match status" value="1"/>
</dbReference>
<dbReference type="AlphaFoldDB" id="A0A6A1WPD7"/>
<protein>
    <submittedName>
        <fullName evidence="7">mRNA-decapping enzyme-like protein</fullName>
    </submittedName>
</protein>
<evidence type="ECO:0000256" key="4">
    <source>
        <dbReference type="ARBA" id="ARBA00022664"/>
    </source>
</evidence>
<dbReference type="Pfam" id="PF02338">
    <property type="entry name" value="OTU"/>
    <property type="match status" value="1"/>
</dbReference>
<gene>
    <name evidence="7" type="ORF">CJ030_MR1G029025</name>
</gene>
<evidence type="ECO:0000313" key="7">
    <source>
        <dbReference type="EMBL" id="KAB1227175.1"/>
    </source>
</evidence>
<dbReference type="Pfam" id="PF06058">
    <property type="entry name" value="DCP1"/>
    <property type="match status" value="1"/>
</dbReference>
<evidence type="ECO:0000256" key="5">
    <source>
        <dbReference type="SAM" id="MobiDB-lite"/>
    </source>
</evidence>
<feature type="compositionally biased region" description="Low complexity" evidence="5">
    <location>
        <begin position="191"/>
        <end position="205"/>
    </location>
</feature>
<proteinExistence type="inferred from homology"/>
<dbReference type="GO" id="GO:0031087">
    <property type="term" value="P:deadenylation-independent decapping of nuclear-transcribed mRNA"/>
    <property type="evidence" value="ECO:0007669"/>
    <property type="project" value="TreeGrafter"/>
</dbReference>
<feature type="domain" description="OTU" evidence="6">
    <location>
        <begin position="246"/>
        <end position="369"/>
    </location>
</feature>
<feature type="region of interest" description="Disordered" evidence="5">
    <location>
        <begin position="427"/>
        <end position="450"/>
    </location>
</feature>
<evidence type="ECO:0000313" key="8">
    <source>
        <dbReference type="Proteomes" id="UP000516437"/>
    </source>
</evidence>
<feature type="compositionally biased region" description="Low complexity" evidence="5">
    <location>
        <begin position="432"/>
        <end position="443"/>
    </location>
</feature>
<feature type="region of interest" description="Disordered" evidence="5">
    <location>
        <begin position="134"/>
        <end position="221"/>
    </location>
</feature>
<dbReference type="OrthoDB" id="409956at2759"/>
<dbReference type="CDD" id="cd22796">
    <property type="entry name" value="OTU_plant_OTU6-like"/>
    <property type="match status" value="1"/>
</dbReference>
<dbReference type="PANTHER" id="PTHR16290">
    <property type="entry name" value="TRANSCRIPTION FACTOR SMIF DECAPPING ENZYME DCP1"/>
    <property type="match status" value="1"/>
</dbReference>
<dbReference type="GO" id="GO:0003729">
    <property type="term" value="F:mRNA binding"/>
    <property type="evidence" value="ECO:0007669"/>
    <property type="project" value="TreeGrafter"/>
</dbReference>
<name>A0A6A1WPD7_9ROSI</name>
<feature type="region of interest" description="Disordered" evidence="5">
    <location>
        <begin position="586"/>
        <end position="612"/>
    </location>
</feature>
<comment type="caution">
    <text evidence="7">The sequence shown here is derived from an EMBL/GenBank/DDBJ whole genome shotgun (WGS) entry which is preliminary data.</text>
</comment>
<keyword evidence="8" id="KW-1185">Reference proteome</keyword>
<dbReference type="Gene3D" id="3.90.70.80">
    <property type="match status" value="1"/>
</dbReference>
<evidence type="ECO:0000256" key="2">
    <source>
        <dbReference type="ARBA" id="ARBA00008778"/>
    </source>
</evidence>
<dbReference type="InterPro" id="IPR011993">
    <property type="entry name" value="PH-like_dom_sf"/>
</dbReference>
<evidence type="ECO:0000256" key="3">
    <source>
        <dbReference type="ARBA" id="ARBA00022490"/>
    </source>
</evidence>
<dbReference type="GO" id="GO:0006397">
    <property type="term" value="P:mRNA processing"/>
    <property type="evidence" value="ECO:0007669"/>
    <property type="project" value="UniProtKB-KW"/>
</dbReference>
<feature type="compositionally biased region" description="Polar residues" evidence="5">
    <location>
        <begin position="134"/>
        <end position="146"/>
    </location>
</feature>
<feature type="compositionally biased region" description="Low complexity" evidence="5">
    <location>
        <begin position="796"/>
        <end position="849"/>
    </location>
</feature>
<feature type="compositionally biased region" description="Low complexity" evidence="5">
    <location>
        <begin position="13"/>
        <end position="29"/>
    </location>
</feature>
<feature type="compositionally biased region" description="Basic and acidic residues" evidence="5">
    <location>
        <begin position="95"/>
        <end position="104"/>
    </location>
</feature>
<dbReference type="InterPro" id="IPR010334">
    <property type="entry name" value="Dcp1"/>
</dbReference>
<dbReference type="InterPro" id="IPR003323">
    <property type="entry name" value="OTU_dom"/>
</dbReference>